<evidence type="ECO:0000313" key="1">
    <source>
        <dbReference type="EMBL" id="AYV84121.1"/>
    </source>
</evidence>
<gene>
    <name evidence="1" type="ORF">Hyperionvirus17_41</name>
</gene>
<dbReference type="EMBL" id="MK072399">
    <property type="protein sequence ID" value="AYV84121.1"/>
    <property type="molecule type" value="Genomic_DNA"/>
</dbReference>
<sequence>MIKSIMNAIRCWASLFSEKNVLSWFEKRLPVKFAAMIM</sequence>
<reference evidence="1" key="1">
    <citation type="submission" date="2018-10" db="EMBL/GenBank/DDBJ databases">
        <title>Hidden diversity of soil giant viruses.</title>
        <authorList>
            <person name="Schulz F."/>
            <person name="Alteio L."/>
            <person name="Goudeau D."/>
            <person name="Ryan E.M."/>
            <person name="Malmstrom R.R."/>
            <person name="Blanchard J."/>
            <person name="Woyke T."/>
        </authorList>
    </citation>
    <scope>NUCLEOTIDE SEQUENCE</scope>
    <source>
        <strain evidence="1">HYV1</strain>
    </source>
</reference>
<proteinExistence type="predicted"/>
<name>A0A3G5ACZ3_9VIRU</name>
<organism evidence="1">
    <name type="scientific">Hyperionvirus sp</name>
    <dbReference type="NCBI Taxonomy" id="2487770"/>
    <lineage>
        <taxon>Viruses</taxon>
        <taxon>Varidnaviria</taxon>
        <taxon>Bamfordvirae</taxon>
        <taxon>Nucleocytoviricota</taxon>
        <taxon>Megaviricetes</taxon>
        <taxon>Imitervirales</taxon>
        <taxon>Mimiviridae</taxon>
        <taxon>Klosneuvirinae</taxon>
    </lineage>
</organism>
<protein>
    <submittedName>
        <fullName evidence="1">Uncharacterized protein</fullName>
    </submittedName>
</protein>
<accession>A0A3G5ACZ3</accession>